<dbReference type="SUPFAM" id="SSF47616">
    <property type="entry name" value="GST C-terminal domain-like"/>
    <property type="match status" value="1"/>
</dbReference>
<dbReference type="Proteomes" id="UP000627464">
    <property type="component" value="Unassembled WGS sequence"/>
</dbReference>
<evidence type="ECO:0000259" key="1">
    <source>
        <dbReference type="PROSITE" id="PS50404"/>
    </source>
</evidence>
<comment type="caution">
    <text evidence="2">The sequence shown here is derived from an EMBL/GenBank/DDBJ whole genome shotgun (WGS) entry which is preliminary data.</text>
</comment>
<protein>
    <submittedName>
        <fullName evidence="2">Glutathione S-transferase</fullName>
    </submittedName>
</protein>
<dbReference type="PANTHER" id="PTHR42673:SF21">
    <property type="entry name" value="GLUTATHIONE S-TRANSFERASE YFCF"/>
    <property type="match status" value="1"/>
</dbReference>
<sequence length="211" mass="23414">MSQPSLTLYSDANYFSPYVMSAFVALTEKGIPFELETVNLAEAENLKDHYSALSVTRRVPTLANGSFVLSESSAIDEYVEELFPAPTFPAIYPQDPENRAKAREVQAWLRSDLMPIREERSTEVVFGGKKCPALTPQGQAAAEKLIGAAERLLEDRENLFGEWCIADTDLALMINRLRLNGDAVPENLAAYAEAQWQRPSVQEWLALSAGD</sequence>
<dbReference type="SFLD" id="SFLDG00358">
    <property type="entry name" value="Main_(cytGST)"/>
    <property type="match status" value="1"/>
</dbReference>
<dbReference type="PROSITE" id="PS50404">
    <property type="entry name" value="GST_NTER"/>
    <property type="match status" value="1"/>
</dbReference>
<dbReference type="EMBL" id="BMFZ01000011">
    <property type="protein sequence ID" value="GGA57297.1"/>
    <property type="molecule type" value="Genomic_DNA"/>
</dbReference>
<reference evidence="3" key="1">
    <citation type="journal article" date="2019" name="Int. J. Syst. Evol. Microbiol.">
        <title>The Global Catalogue of Microorganisms (GCM) 10K type strain sequencing project: providing services to taxonomists for standard genome sequencing and annotation.</title>
        <authorList>
            <consortium name="The Broad Institute Genomics Platform"/>
            <consortium name="The Broad Institute Genome Sequencing Center for Infectious Disease"/>
            <person name="Wu L."/>
            <person name="Ma J."/>
        </authorList>
    </citation>
    <scope>NUCLEOTIDE SEQUENCE [LARGE SCALE GENOMIC DNA]</scope>
    <source>
        <strain evidence="3">CGMCC 1.12806</strain>
    </source>
</reference>
<dbReference type="InterPro" id="IPR036249">
    <property type="entry name" value="Thioredoxin-like_sf"/>
</dbReference>
<dbReference type="PANTHER" id="PTHR42673">
    <property type="entry name" value="MALEYLACETOACETATE ISOMERASE"/>
    <property type="match status" value="1"/>
</dbReference>
<name>A0ABQ1H4Q2_9GAMM</name>
<evidence type="ECO:0000313" key="3">
    <source>
        <dbReference type="Proteomes" id="UP000627464"/>
    </source>
</evidence>
<dbReference type="InterPro" id="IPR004045">
    <property type="entry name" value="Glutathione_S-Trfase_N"/>
</dbReference>
<evidence type="ECO:0000313" key="2">
    <source>
        <dbReference type="EMBL" id="GGA57297.1"/>
    </source>
</evidence>
<dbReference type="CDD" id="cd00570">
    <property type="entry name" value="GST_N_family"/>
    <property type="match status" value="1"/>
</dbReference>
<dbReference type="InterPro" id="IPR034338">
    <property type="entry name" value="GST_4_C"/>
</dbReference>
<proteinExistence type="predicted"/>
<dbReference type="SFLD" id="SFLDS00019">
    <property type="entry name" value="Glutathione_Transferase_(cytos"/>
    <property type="match status" value="1"/>
</dbReference>
<organism evidence="2 3">
    <name type="scientific">Hafnia psychrotolerans</name>
    <dbReference type="NCBI Taxonomy" id="1477018"/>
    <lineage>
        <taxon>Bacteria</taxon>
        <taxon>Pseudomonadati</taxon>
        <taxon>Pseudomonadota</taxon>
        <taxon>Gammaproteobacteria</taxon>
        <taxon>Enterobacterales</taxon>
        <taxon>Hafniaceae</taxon>
        <taxon>Hafnia</taxon>
    </lineage>
</organism>
<dbReference type="InterPro" id="IPR036282">
    <property type="entry name" value="Glutathione-S-Trfase_C_sf"/>
</dbReference>
<dbReference type="RefSeq" id="WP_188474910.1">
    <property type="nucleotide sequence ID" value="NZ_BMFZ01000011.1"/>
</dbReference>
<feature type="domain" description="GST N-terminal" evidence="1">
    <location>
        <begin position="4"/>
        <end position="87"/>
    </location>
</feature>
<dbReference type="InterPro" id="IPR040079">
    <property type="entry name" value="Glutathione_S-Trfase"/>
</dbReference>
<dbReference type="CDD" id="cd03195">
    <property type="entry name" value="GST_C_4"/>
    <property type="match status" value="1"/>
</dbReference>
<dbReference type="Gene3D" id="1.20.1050.10">
    <property type="match status" value="1"/>
</dbReference>
<gene>
    <name evidence="2" type="ORF">GCM10011328_35970</name>
</gene>
<dbReference type="Pfam" id="PF13417">
    <property type="entry name" value="GST_N_3"/>
    <property type="match status" value="1"/>
</dbReference>
<accession>A0ABQ1H4Q2</accession>
<dbReference type="Pfam" id="PF14834">
    <property type="entry name" value="GST_C_4"/>
    <property type="match status" value="1"/>
</dbReference>
<dbReference type="NCBIfam" id="NF011693">
    <property type="entry name" value="PRK15113.1"/>
    <property type="match status" value="1"/>
</dbReference>
<keyword evidence="3" id="KW-1185">Reference proteome</keyword>
<dbReference type="Gene3D" id="3.40.30.10">
    <property type="entry name" value="Glutaredoxin"/>
    <property type="match status" value="1"/>
</dbReference>
<dbReference type="SUPFAM" id="SSF52833">
    <property type="entry name" value="Thioredoxin-like"/>
    <property type="match status" value="1"/>
</dbReference>